<dbReference type="InterPro" id="IPR040869">
    <property type="entry name" value="CNP_C"/>
</dbReference>
<keyword evidence="3" id="KW-0408">Iron</keyword>
<dbReference type="PROSITE" id="PS51257">
    <property type="entry name" value="PROKAR_LIPOPROTEIN"/>
    <property type="match status" value="1"/>
</dbReference>
<dbReference type="GO" id="GO:0046872">
    <property type="term" value="F:metal ion binding"/>
    <property type="evidence" value="ECO:0007669"/>
    <property type="project" value="UniProtKB-KW"/>
</dbReference>
<dbReference type="Gene3D" id="1.10.246.180">
    <property type="match status" value="1"/>
</dbReference>
<dbReference type="InterPro" id="IPR012365">
    <property type="entry name" value="Pesteras_lmo2642"/>
</dbReference>
<dbReference type="PIRSF" id="PIRSF034890">
    <property type="entry name" value="Pesteras_lmo2642"/>
    <property type="match status" value="1"/>
</dbReference>
<gene>
    <name evidence="7" type="ORF">CPLFYP93_01516</name>
</gene>
<sequence length="445" mass="51079">MRIIKLITLCCFIIVMFGCDSSTEYIVESEVLPKGSPLKLMVATDIHYLSPELVEKGPKFNNMYLSSDGKQVNYINEITDVFIEEVIEKKPDVLILSGDLTFNGEKKSHEELAERLRAIIDNGIRVLVTPGNHDIKNYNAIGFKYDSIYSVDNITAKEFKNIYKDYGFNSAISYDPNSLSYVSEISEDLWVIMLDSNIYENNNRINKSEVSGELKEDTLKWLEEWLVKAESKGVTPITVMHHNLVNHNDVFNKGFTLNNSEEVCDLLNKYNVKVNLSGHIHAQSIAEKKMYNGNVVTDIATSSLSVYTNQYGVIDFFPGEKINYSTNPVNMEAWAKRNDITDENLVNFEKYSYDFFRESSYKKAFQDLLQYEMTNEDRALMAETVEELNPHYFSGTVSEVYWKILKSDGYKLWIDKGDISLRSYIDSILNGDIKEENNITINLDK</sequence>
<reference evidence="7" key="1">
    <citation type="submission" date="2019-11" db="EMBL/GenBank/DDBJ databases">
        <authorList>
            <person name="Feng L."/>
        </authorList>
    </citation>
    <scope>NUCLEOTIDE SEQUENCE</scope>
    <source>
        <strain evidence="7">CParaputrificumLFYP93</strain>
    </source>
</reference>
<dbReference type="InterPro" id="IPR050884">
    <property type="entry name" value="CNP_phosphodiesterase-III"/>
</dbReference>
<feature type="domain" description="Cyclic nucleotide phosphodiesterase C-terminal" evidence="6">
    <location>
        <begin position="330"/>
        <end position="432"/>
    </location>
</feature>
<dbReference type="InterPro" id="IPR004843">
    <property type="entry name" value="Calcineurin-like_PHP"/>
</dbReference>
<keyword evidence="1" id="KW-0479">Metal-binding</keyword>
<dbReference type="GO" id="GO:0016787">
    <property type="term" value="F:hydrolase activity"/>
    <property type="evidence" value="ECO:0007669"/>
    <property type="project" value="UniProtKB-KW"/>
</dbReference>
<dbReference type="PANTHER" id="PTHR42988:SF2">
    <property type="entry name" value="CYCLIC NUCLEOTIDE PHOSPHODIESTERASE CBUA0032-RELATED"/>
    <property type="match status" value="1"/>
</dbReference>
<accession>A0A6N3CGY7</accession>
<dbReference type="RefSeq" id="WP_421757229.1">
    <property type="nucleotide sequence ID" value="NZ_CACRTV010000041.1"/>
</dbReference>
<evidence type="ECO:0000259" key="5">
    <source>
        <dbReference type="Pfam" id="PF00149"/>
    </source>
</evidence>
<protein>
    <submittedName>
        <fullName evidence="7">Cyclic 3',5'-adenosine monophosphate phosphodiesterase</fullName>
    </submittedName>
</protein>
<keyword evidence="2" id="KW-0378">Hydrolase</keyword>
<dbReference type="Pfam" id="PF00149">
    <property type="entry name" value="Metallophos"/>
    <property type="match status" value="1"/>
</dbReference>
<dbReference type="EMBL" id="CACRTV010000041">
    <property type="protein sequence ID" value="VYU15262.1"/>
    <property type="molecule type" value="Genomic_DNA"/>
</dbReference>
<feature type="domain" description="Calcineurin-like phosphoesterase" evidence="5">
    <location>
        <begin position="39"/>
        <end position="282"/>
    </location>
</feature>
<name>A0A6N3CGY7_9CLOT</name>
<evidence type="ECO:0000259" key="6">
    <source>
        <dbReference type="Pfam" id="PF17839"/>
    </source>
</evidence>
<proteinExistence type="inferred from homology"/>
<dbReference type="AlphaFoldDB" id="A0A6N3CGY7"/>
<dbReference type="InterPro" id="IPR029052">
    <property type="entry name" value="Metallo-depent_PP-like"/>
</dbReference>
<comment type="similarity">
    <text evidence="4">Belongs to the cyclic nucleotide phosphodiesterase class-III family.</text>
</comment>
<evidence type="ECO:0000256" key="4">
    <source>
        <dbReference type="ARBA" id="ARBA00025742"/>
    </source>
</evidence>
<dbReference type="Pfam" id="PF17839">
    <property type="entry name" value="CNP_C_terminal"/>
    <property type="match status" value="1"/>
</dbReference>
<evidence type="ECO:0000313" key="7">
    <source>
        <dbReference type="EMBL" id="VYU15262.1"/>
    </source>
</evidence>
<dbReference type="Gene3D" id="3.60.21.10">
    <property type="match status" value="1"/>
</dbReference>
<evidence type="ECO:0000256" key="1">
    <source>
        <dbReference type="ARBA" id="ARBA00022723"/>
    </source>
</evidence>
<organism evidence="7">
    <name type="scientific">Clostridium paraputrificum</name>
    <dbReference type="NCBI Taxonomy" id="29363"/>
    <lineage>
        <taxon>Bacteria</taxon>
        <taxon>Bacillati</taxon>
        <taxon>Bacillota</taxon>
        <taxon>Clostridia</taxon>
        <taxon>Eubacteriales</taxon>
        <taxon>Clostridiaceae</taxon>
        <taxon>Clostridium</taxon>
    </lineage>
</organism>
<dbReference type="SUPFAM" id="SSF56300">
    <property type="entry name" value="Metallo-dependent phosphatases"/>
    <property type="match status" value="1"/>
</dbReference>
<evidence type="ECO:0000256" key="2">
    <source>
        <dbReference type="ARBA" id="ARBA00022801"/>
    </source>
</evidence>
<dbReference type="PANTHER" id="PTHR42988">
    <property type="entry name" value="PHOSPHOHYDROLASE"/>
    <property type="match status" value="1"/>
</dbReference>
<evidence type="ECO:0000256" key="3">
    <source>
        <dbReference type="ARBA" id="ARBA00023004"/>
    </source>
</evidence>